<reference evidence="20" key="1">
    <citation type="submission" date="2000-01" db="EMBL/GenBank/DDBJ databases">
        <title>Unique domain structure of ascidian complement factor B: Trace of exon shuffling.</title>
        <authorList>
            <person name="Ji X."/>
            <person name="Namikawa-Yamada C."/>
            <person name="Nakanishi M."/>
            <person name="Sasaki M."/>
            <person name="Nonaka M."/>
        </authorList>
    </citation>
    <scope>NUCLEOTIDE SEQUENCE</scope>
    <source>
        <tissue evidence="20">Hepatopancreas</tissue>
    </source>
</reference>
<dbReference type="Pfam" id="PF00089">
    <property type="entry name" value="Trypsin"/>
    <property type="match status" value="2"/>
</dbReference>
<dbReference type="GO" id="GO:0005576">
    <property type="term" value="C:extracellular region"/>
    <property type="evidence" value="ECO:0007669"/>
    <property type="project" value="UniProtKB-SubCell"/>
</dbReference>
<evidence type="ECO:0000259" key="17">
    <source>
        <dbReference type="PROSITE" id="PS50234"/>
    </source>
</evidence>
<keyword evidence="6" id="KW-0399">Innate immunity</keyword>
<feature type="disulfide bond" evidence="14">
    <location>
        <begin position="31"/>
        <end position="49"/>
    </location>
</feature>
<feature type="domain" description="Sushi" evidence="19">
    <location>
        <begin position="304"/>
        <end position="362"/>
    </location>
</feature>
<dbReference type="InterPro" id="IPR000436">
    <property type="entry name" value="Sushi_SCR_CCP_dom"/>
</dbReference>
<dbReference type="GO" id="GO:0004252">
    <property type="term" value="F:serine-type endopeptidase activity"/>
    <property type="evidence" value="ECO:0007669"/>
    <property type="project" value="InterPro"/>
</dbReference>
<dbReference type="SUPFAM" id="SSF50494">
    <property type="entry name" value="Trypsin-like serine proteases"/>
    <property type="match status" value="1"/>
</dbReference>
<dbReference type="SMART" id="SM00020">
    <property type="entry name" value="Tryp_SPc"/>
    <property type="match status" value="1"/>
</dbReference>
<comment type="cofactor">
    <cofactor evidence="2">
        <name>Mg(2+)</name>
        <dbReference type="ChEBI" id="CHEBI:18420"/>
    </cofactor>
</comment>
<dbReference type="InterPro" id="IPR002035">
    <property type="entry name" value="VWF_A"/>
</dbReference>
<dbReference type="PRINTS" id="PR00722">
    <property type="entry name" value="CHYMOTRYPSIN"/>
</dbReference>
<dbReference type="InterPro" id="IPR009003">
    <property type="entry name" value="Peptidase_S1_PA"/>
</dbReference>
<dbReference type="Gene3D" id="4.10.400.10">
    <property type="entry name" value="Low-density Lipoprotein Receptor"/>
    <property type="match status" value="1"/>
</dbReference>
<organism evidence="20">
    <name type="scientific">Halocynthia roretzi</name>
    <name type="common">Sea squirt</name>
    <name type="synonym">Cynthia roretzi</name>
    <dbReference type="NCBI Taxonomy" id="7729"/>
    <lineage>
        <taxon>Eukaryota</taxon>
        <taxon>Metazoa</taxon>
        <taxon>Chordata</taxon>
        <taxon>Tunicata</taxon>
        <taxon>Ascidiacea</taxon>
        <taxon>Stolidobranchia</taxon>
        <taxon>Pyuridae</taxon>
        <taxon>Halocynthia</taxon>
    </lineage>
</organism>
<evidence type="ECO:0000256" key="9">
    <source>
        <dbReference type="ARBA" id="ARBA00022737"/>
    </source>
</evidence>
<feature type="signal peptide" evidence="16">
    <location>
        <begin position="1"/>
        <end position="19"/>
    </location>
</feature>
<dbReference type="CDD" id="cd00033">
    <property type="entry name" value="CCP"/>
    <property type="match status" value="4"/>
</dbReference>
<dbReference type="InterPro" id="IPR036055">
    <property type="entry name" value="LDL_receptor-like_sf"/>
</dbReference>
<evidence type="ECO:0000256" key="10">
    <source>
        <dbReference type="ARBA" id="ARBA00022859"/>
    </source>
</evidence>
<dbReference type="FunFam" id="2.10.70.10:FF:000002">
    <property type="entry name" value="CUB and Sushi multiple domains 3"/>
    <property type="match status" value="1"/>
</dbReference>
<evidence type="ECO:0000259" key="19">
    <source>
        <dbReference type="PROSITE" id="PS50923"/>
    </source>
</evidence>
<keyword evidence="9" id="KW-0677">Repeat</keyword>
<evidence type="ECO:0000256" key="3">
    <source>
        <dbReference type="ARBA" id="ARBA00004241"/>
    </source>
</evidence>
<dbReference type="InterPro" id="IPR036465">
    <property type="entry name" value="vWFA_dom_sf"/>
</dbReference>
<keyword evidence="12" id="KW-0325">Glycoprotein</keyword>
<comment type="caution">
    <text evidence="15">Lacks conserved residue(s) required for the propagation of feature annotation.</text>
</comment>
<dbReference type="SMART" id="SM00327">
    <property type="entry name" value="VWA"/>
    <property type="match status" value="1"/>
</dbReference>
<dbReference type="GO" id="GO:0045087">
    <property type="term" value="P:innate immune response"/>
    <property type="evidence" value="ECO:0007669"/>
    <property type="project" value="UniProtKB-KW"/>
</dbReference>
<dbReference type="PROSITE" id="PS01209">
    <property type="entry name" value="LDLRA_1"/>
    <property type="match status" value="1"/>
</dbReference>
<dbReference type="Gene3D" id="3.40.50.410">
    <property type="entry name" value="von Willebrand factor, type A domain"/>
    <property type="match status" value="1"/>
</dbReference>
<comment type="subcellular location">
    <subcellularLocation>
        <location evidence="3">Cell surface</location>
    </subcellularLocation>
    <subcellularLocation>
        <location evidence="4">Secreted</location>
    </subcellularLocation>
</comment>
<evidence type="ECO:0000259" key="18">
    <source>
        <dbReference type="PROSITE" id="PS50240"/>
    </source>
</evidence>
<evidence type="ECO:0000256" key="1">
    <source>
        <dbReference type="ARBA" id="ARBA00001936"/>
    </source>
</evidence>
<evidence type="ECO:0000256" key="7">
    <source>
        <dbReference type="ARBA" id="ARBA00022659"/>
    </source>
</evidence>
<keyword evidence="8 16" id="KW-0732">Signal</keyword>
<feature type="domain" description="Sushi" evidence="19">
    <location>
        <begin position="363"/>
        <end position="426"/>
    </location>
</feature>
<dbReference type="PANTHER" id="PTHR46393:SF7">
    <property type="entry name" value="COMPLEMENT C2"/>
    <property type="match status" value="1"/>
</dbReference>
<evidence type="ECO:0000256" key="13">
    <source>
        <dbReference type="ARBA" id="ARBA00029636"/>
    </source>
</evidence>
<dbReference type="Pfam" id="PF00084">
    <property type="entry name" value="Sushi"/>
    <property type="match status" value="4"/>
</dbReference>
<dbReference type="EMBL" id="AF224491">
    <property type="protein sequence ID" value="AAK00631.1"/>
    <property type="molecule type" value="mRNA"/>
</dbReference>
<dbReference type="PROSITE" id="PS50240">
    <property type="entry name" value="TRYPSIN_DOM"/>
    <property type="match status" value="1"/>
</dbReference>
<feature type="disulfide bond" evidence="15">
    <location>
        <begin position="459"/>
        <end position="486"/>
    </location>
</feature>
<dbReference type="CDD" id="cd00112">
    <property type="entry name" value="LDLa"/>
    <property type="match status" value="1"/>
</dbReference>
<dbReference type="GO" id="GO:0006508">
    <property type="term" value="P:proteolysis"/>
    <property type="evidence" value="ECO:0007669"/>
    <property type="project" value="InterPro"/>
</dbReference>
<dbReference type="PROSITE" id="PS50234">
    <property type="entry name" value="VWFA"/>
    <property type="match status" value="1"/>
</dbReference>
<dbReference type="Gene3D" id="2.20.28.230">
    <property type="match status" value="1"/>
</dbReference>
<sequence>MKLAVIFLCNVLIPVYVYGQNSCNSPLRFTCKDDTCIPLVRKCDGNPDCPDGEDELECTGSKAVCKACATCALNGYSELGYRCRSRCIPRRIFCSGANKICICDQECGYSCINPHSLCRGEVPLVENSYGHEIIRFDENHVRVKLRRDEIPKYGDLVRYKCRRGTRLVGPLPRCNGKKQWSNENPQCVDATCRGTPPLVRGMVKSYVTRNDRRISGYPIYGDKVKYICPQDHLLIGEAPMCTKHRTWSEDRQQCIVPCPKRDSESAFVAGIACGPNCITSADCDGRLICHCDLDCGRACVDKNITCGAAPTIQLANVTYTGYGAGQLARYTCEEGYYMLGGRVLLQCSGSGKWSGRLSTCIMAKCGNPDRSIEFTSGRVSLSNRNWYGSVAEFSCPSNYRMLGPPTRVCMENGQWSGGQLLTVCDLKDNVILCPDPGVPINGERIGKIFTIGATVTFECHNGYVLVGEAEITCLYFKQWSDNPPLCVDPAYHSSKSDIARTLYKSLSNLPDQSLTISRTISASEVNIFHYVIFIFDVSKSVTKKYQDFSSGIEFAKRLIDRLKNFGGVLKYSIIAYASSNKTQLEITDRFSTNVKEVIKRLDNLDSQVKEAVSELIEETRSGTATAKALKSLRDMMLFMEHDIRNDQTNDKCHVFLFTDGMHNEGKNPVEVRKEMQKIFGSNIEFYSISAQEDPSPEAFEELIGLASEPENYIYIEDIHLLSSYLDKVTDVKSDFSKCGQAGEVGLKHMALKRVVGGEESVENAWPWQALITKKASTIKDIYTLDGNQLGGGSLINDQWVLTAAHLFDRLKGGEDNWHESVLVHLGISIKPTSEDDMISSIRMYIPGEIIIHPRYDKNTLKNDVTLILLGKEYHRNMTSTYIERISYTFYIRPVCLPCMNSCLKESQLTDNDGKSLTGPGQDRCDIEEKILLENNAKVVATGFGDTSRKNEPDPRKKNIKLSKKLQQALLKIQDDQSCQDAIKYINEKQRIKYSYNTTLFCCLDPHDNGVDTCQGDSGGPVVREVLNQTSGVSCWVQIGLVSFGWGCGALRDDVHAYVPGFYTNVIKYIPWIKRKTNMTDEAKL</sequence>
<dbReference type="Pfam" id="PF00092">
    <property type="entry name" value="VWA"/>
    <property type="match status" value="1"/>
</dbReference>
<dbReference type="GO" id="GO:0009986">
    <property type="term" value="C:cell surface"/>
    <property type="evidence" value="ECO:0007669"/>
    <property type="project" value="UniProtKB-SubCell"/>
</dbReference>
<dbReference type="PROSITE" id="PS50068">
    <property type="entry name" value="LDLRA_2"/>
    <property type="match status" value="1"/>
</dbReference>
<evidence type="ECO:0000256" key="15">
    <source>
        <dbReference type="PROSITE-ProRule" id="PRU00302"/>
    </source>
</evidence>
<evidence type="ECO:0000256" key="12">
    <source>
        <dbReference type="ARBA" id="ARBA00023180"/>
    </source>
</evidence>
<evidence type="ECO:0000313" key="20">
    <source>
        <dbReference type="EMBL" id="AAK00631.1"/>
    </source>
</evidence>
<dbReference type="PANTHER" id="PTHR46393">
    <property type="entry name" value="SUSHI DOMAIN-CONTAINING PROTEIN"/>
    <property type="match status" value="1"/>
</dbReference>
<feature type="domain" description="Peptidase S1" evidence="18">
    <location>
        <begin position="754"/>
        <end position="1077"/>
    </location>
</feature>
<protein>
    <recommendedName>
        <fullName evidence="13">C3/C5 convertase</fullName>
    </recommendedName>
</protein>
<dbReference type="InterPro" id="IPR033116">
    <property type="entry name" value="TRYPSIN_SER"/>
</dbReference>
<dbReference type="SUPFAM" id="SSF57535">
    <property type="entry name" value="Complement control module/SCR domain"/>
    <property type="match status" value="5"/>
</dbReference>
<evidence type="ECO:0000256" key="5">
    <source>
        <dbReference type="ARBA" id="ARBA00022525"/>
    </source>
</evidence>
<dbReference type="SUPFAM" id="SSF57424">
    <property type="entry name" value="LDL receptor-like module"/>
    <property type="match status" value="1"/>
</dbReference>
<dbReference type="InterPro" id="IPR043504">
    <property type="entry name" value="Peptidase_S1_PA_chymotrypsin"/>
</dbReference>
<keyword evidence="7 15" id="KW-0768">Sushi</keyword>
<feature type="disulfide bond" evidence="14">
    <location>
        <begin position="43"/>
        <end position="58"/>
    </location>
</feature>
<proteinExistence type="evidence at transcript level"/>
<dbReference type="InterPro" id="IPR023415">
    <property type="entry name" value="LDLR_class-A_CS"/>
</dbReference>
<dbReference type="SMART" id="SM00192">
    <property type="entry name" value="LDLa"/>
    <property type="match status" value="1"/>
</dbReference>
<keyword evidence="11 15" id="KW-1015">Disulfide bond</keyword>
<feature type="chain" id="PRO_5004325241" description="C3/C5 convertase" evidence="16">
    <location>
        <begin position="20"/>
        <end position="1084"/>
    </location>
</feature>
<evidence type="ECO:0000256" key="11">
    <source>
        <dbReference type="ARBA" id="ARBA00023157"/>
    </source>
</evidence>
<dbReference type="InterPro" id="IPR001254">
    <property type="entry name" value="Trypsin_dom"/>
</dbReference>
<evidence type="ECO:0000256" key="4">
    <source>
        <dbReference type="ARBA" id="ARBA00004613"/>
    </source>
</evidence>
<feature type="domain" description="Sushi" evidence="19">
    <location>
        <begin position="109"/>
        <end position="189"/>
    </location>
</feature>
<keyword evidence="5" id="KW-0964">Secreted</keyword>
<dbReference type="PROSITE" id="PS50923">
    <property type="entry name" value="SUSHI"/>
    <property type="match status" value="4"/>
</dbReference>
<evidence type="ECO:0000256" key="14">
    <source>
        <dbReference type="PROSITE-ProRule" id="PRU00124"/>
    </source>
</evidence>
<comment type="cofactor">
    <cofactor evidence="1">
        <name>Mn(2+)</name>
        <dbReference type="ChEBI" id="CHEBI:29035"/>
    </cofactor>
</comment>
<evidence type="ECO:0000256" key="8">
    <source>
        <dbReference type="ARBA" id="ARBA00022729"/>
    </source>
</evidence>
<dbReference type="CDD" id="cd00190">
    <property type="entry name" value="Tryp_SPc"/>
    <property type="match status" value="1"/>
</dbReference>
<dbReference type="InterPro" id="IPR001314">
    <property type="entry name" value="Peptidase_S1A"/>
</dbReference>
<name>Q9BP40_HALRO</name>
<dbReference type="Pfam" id="PF00057">
    <property type="entry name" value="Ldl_recept_a"/>
    <property type="match status" value="1"/>
</dbReference>
<keyword evidence="10" id="KW-0391">Immunity</keyword>
<dbReference type="PROSITE" id="PS00135">
    <property type="entry name" value="TRYPSIN_SER"/>
    <property type="match status" value="1"/>
</dbReference>
<dbReference type="SMART" id="SM00032">
    <property type="entry name" value="CCP"/>
    <property type="match status" value="5"/>
</dbReference>
<dbReference type="Gene3D" id="2.10.70.10">
    <property type="entry name" value="Complement Module, domain 1"/>
    <property type="match status" value="4"/>
</dbReference>
<evidence type="ECO:0000256" key="6">
    <source>
        <dbReference type="ARBA" id="ARBA00022588"/>
    </source>
</evidence>
<feature type="domain" description="VWFA" evidence="17">
    <location>
        <begin position="530"/>
        <end position="728"/>
    </location>
</feature>
<dbReference type="AlphaFoldDB" id="Q9BP40"/>
<dbReference type="SUPFAM" id="SSF53300">
    <property type="entry name" value="vWA-like"/>
    <property type="match status" value="1"/>
</dbReference>
<dbReference type="InterPro" id="IPR035976">
    <property type="entry name" value="Sushi/SCR/CCP_sf"/>
</dbReference>
<dbReference type="InterPro" id="IPR002172">
    <property type="entry name" value="LDrepeatLR_classA_rpt"/>
</dbReference>
<accession>Q9BP40</accession>
<evidence type="ECO:0000256" key="16">
    <source>
        <dbReference type="SAM" id="SignalP"/>
    </source>
</evidence>
<dbReference type="FunFam" id="2.40.10.10:FF:000054">
    <property type="entry name" value="Complement C1r subcomponent"/>
    <property type="match status" value="1"/>
</dbReference>
<feature type="domain" description="Sushi" evidence="19">
    <location>
        <begin position="431"/>
        <end position="488"/>
    </location>
</feature>
<dbReference type="Gene3D" id="2.40.10.10">
    <property type="entry name" value="Trypsin-like serine proteases"/>
    <property type="match status" value="1"/>
</dbReference>
<evidence type="ECO:0000256" key="2">
    <source>
        <dbReference type="ARBA" id="ARBA00001946"/>
    </source>
</evidence>